<organism evidence="5 6">
    <name type="scientific">Segatella hominis</name>
    <dbReference type="NCBI Taxonomy" id="2518605"/>
    <lineage>
        <taxon>Bacteria</taxon>
        <taxon>Pseudomonadati</taxon>
        <taxon>Bacteroidota</taxon>
        <taxon>Bacteroidia</taxon>
        <taxon>Bacteroidales</taxon>
        <taxon>Prevotellaceae</taxon>
        <taxon>Segatella</taxon>
    </lineage>
</organism>
<keyword evidence="5" id="KW-0540">Nuclease</keyword>
<feature type="domain" description="Type I restriction modification DNA specificity" evidence="4">
    <location>
        <begin position="48"/>
        <end position="170"/>
    </location>
</feature>
<name>A0A4Y8UFX4_9BACT</name>
<dbReference type="InterPro" id="IPR044946">
    <property type="entry name" value="Restrct_endonuc_typeI_TRD_sf"/>
</dbReference>
<dbReference type="OrthoDB" id="9816225at2"/>
<keyword evidence="5" id="KW-0378">Hydrolase</keyword>
<dbReference type="PANTHER" id="PTHR30408:SF12">
    <property type="entry name" value="TYPE I RESTRICTION ENZYME MJAVIII SPECIFICITY SUBUNIT"/>
    <property type="match status" value="1"/>
</dbReference>
<dbReference type="SUPFAM" id="SSF116734">
    <property type="entry name" value="DNA methylase specificity domain"/>
    <property type="match status" value="1"/>
</dbReference>
<keyword evidence="5" id="KW-0255">Endonuclease</keyword>
<keyword evidence="3" id="KW-0238">DNA-binding</keyword>
<evidence type="ECO:0000256" key="2">
    <source>
        <dbReference type="ARBA" id="ARBA00022747"/>
    </source>
</evidence>
<reference evidence="5 6" key="1">
    <citation type="submission" date="2019-02" db="EMBL/GenBank/DDBJ databases">
        <title>Draft Genome Sequence of the Prevotella sp. BCRC 81118, Isolated from Human Feces.</title>
        <authorList>
            <person name="Huang C.-H."/>
        </authorList>
    </citation>
    <scope>NUCLEOTIDE SEQUENCE [LARGE SCALE GENOMIC DNA]</scope>
    <source>
        <strain evidence="5 6">BCRC 81118</strain>
    </source>
</reference>
<proteinExistence type="inferred from homology"/>
<dbReference type="RefSeq" id="WP_134844761.1">
    <property type="nucleotide sequence ID" value="NZ_SGVY01000143.1"/>
</dbReference>
<keyword evidence="6" id="KW-1185">Reference proteome</keyword>
<dbReference type="AlphaFoldDB" id="A0A4Y8UFX4"/>
<evidence type="ECO:0000313" key="6">
    <source>
        <dbReference type="Proteomes" id="UP000297872"/>
    </source>
</evidence>
<evidence type="ECO:0000256" key="3">
    <source>
        <dbReference type="ARBA" id="ARBA00023125"/>
    </source>
</evidence>
<dbReference type="InterPro" id="IPR000055">
    <property type="entry name" value="Restrct_endonuc_typeI_TRD"/>
</dbReference>
<sequence length="227" mass="26200">INDNLEAMAKQLYDYWFVQFDFPNEEGKPYKSSGGAMVWNEKLKREIPQGWNDCKIKDFMRIFTGKKDVSKAVPGNYKFFSCAPEPISSNEYIYDGYAVLVSGNGSYTGRVGFYKGKFDLYQRTYACVLDEDEHNISFFYYTLRYLFQPIYSGGKHGSSIPYIVLGDLADFCFAFNETICTKFVDATKPMFDEQLLRQKEIEALTKQRDELLPLLMNGQASVNYHLS</sequence>
<feature type="non-terminal residue" evidence="5">
    <location>
        <position position="227"/>
    </location>
</feature>
<dbReference type="GO" id="GO:0003677">
    <property type="term" value="F:DNA binding"/>
    <property type="evidence" value="ECO:0007669"/>
    <property type="project" value="UniProtKB-KW"/>
</dbReference>
<evidence type="ECO:0000313" key="5">
    <source>
        <dbReference type="EMBL" id="TFH67620.1"/>
    </source>
</evidence>
<dbReference type="GO" id="GO:0009307">
    <property type="term" value="P:DNA restriction-modification system"/>
    <property type="evidence" value="ECO:0007669"/>
    <property type="project" value="UniProtKB-KW"/>
</dbReference>
<comment type="caution">
    <text evidence="5">The sequence shown here is derived from an EMBL/GenBank/DDBJ whole genome shotgun (WGS) entry which is preliminary data.</text>
</comment>
<dbReference type="GO" id="GO:0004519">
    <property type="term" value="F:endonuclease activity"/>
    <property type="evidence" value="ECO:0007669"/>
    <property type="project" value="UniProtKB-KW"/>
</dbReference>
<dbReference type="EMBL" id="SGVY01000143">
    <property type="protein sequence ID" value="TFH67620.1"/>
    <property type="molecule type" value="Genomic_DNA"/>
</dbReference>
<protein>
    <submittedName>
        <fullName evidence="5">Restriction endonuclease subunit S</fullName>
    </submittedName>
</protein>
<feature type="non-terminal residue" evidence="5">
    <location>
        <position position="1"/>
    </location>
</feature>
<evidence type="ECO:0000259" key="4">
    <source>
        <dbReference type="Pfam" id="PF01420"/>
    </source>
</evidence>
<comment type="similarity">
    <text evidence="1">Belongs to the type-I restriction system S methylase family.</text>
</comment>
<dbReference type="PANTHER" id="PTHR30408">
    <property type="entry name" value="TYPE-1 RESTRICTION ENZYME ECOKI SPECIFICITY PROTEIN"/>
    <property type="match status" value="1"/>
</dbReference>
<accession>A0A4Y8UFX4</accession>
<dbReference type="Pfam" id="PF01420">
    <property type="entry name" value="Methylase_S"/>
    <property type="match status" value="1"/>
</dbReference>
<dbReference type="InterPro" id="IPR052021">
    <property type="entry name" value="Type-I_RS_S_subunit"/>
</dbReference>
<evidence type="ECO:0000256" key="1">
    <source>
        <dbReference type="ARBA" id="ARBA00010923"/>
    </source>
</evidence>
<keyword evidence="2" id="KW-0680">Restriction system</keyword>
<dbReference type="Proteomes" id="UP000297872">
    <property type="component" value="Unassembled WGS sequence"/>
</dbReference>
<gene>
    <name evidence="5" type="ORF">EXN75_17515</name>
</gene>
<dbReference type="GeneID" id="302997044"/>
<dbReference type="Gene3D" id="3.90.220.20">
    <property type="entry name" value="DNA methylase specificity domains"/>
    <property type="match status" value="1"/>
</dbReference>